<accession>A0A284QRI4</accession>
<dbReference type="AlphaFoldDB" id="A0A284QRI4"/>
<protein>
    <submittedName>
        <fullName evidence="2">Uncharacterized protein</fullName>
    </submittedName>
</protein>
<feature type="transmembrane region" description="Helical" evidence="1">
    <location>
        <begin position="120"/>
        <end position="142"/>
    </location>
</feature>
<gene>
    <name evidence="2" type="ORF">ARMOST_02374</name>
</gene>
<evidence type="ECO:0000256" key="1">
    <source>
        <dbReference type="SAM" id="Phobius"/>
    </source>
</evidence>
<evidence type="ECO:0000313" key="2">
    <source>
        <dbReference type="EMBL" id="SJK99088.1"/>
    </source>
</evidence>
<feature type="transmembrane region" description="Helical" evidence="1">
    <location>
        <begin position="84"/>
        <end position="100"/>
    </location>
</feature>
<keyword evidence="1" id="KW-1133">Transmembrane helix</keyword>
<dbReference type="Proteomes" id="UP000219338">
    <property type="component" value="Unassembled WGS sequence"/>
</dbReference>
<keyword evidence="1" id="KW-0472">Membrane</keyword>
<dbReference type="EMBL" id="FUEG01000001">
    <property type="protein sequence ID" value="SJK99088.1"/>
    <property type="molecule type" value="Genomic_DNA"/>
</dbReference>
<reference evidence="3" key="1">
    <citation type="journal article" date="2017" name="Nat. Ecol. Evol.">
        <title>Genome expansion and lineage-specific genetic innovations in the forest pathogenic fungi Armillaria.</title>
        <authorList>
            <person name="Sipos G."/>
            <person name="Prasanna A.N."/>
            <person name="Walter M.C."/>
            <person name="O'Connor E."/>
            <person name="Balint B."/>
            <person name="Krizsan K."/>
            <person name="Kiss B."/>
            <person name="Hess J."/>
            <person name="Varga T."/>
            <person name="Slot J."/>
            <person name="Riley R."/>
            <person name="Boka B."/>
            <person name="Rigling D."/>
            <person name="Barry K."/>
            <person name="Lee J."/>
            <person name="Mihaltcheva S."/>
            <person name="LaButti K."/>
            <person name="Lipzen A."/>
            <person name="Waldron R."/>
            <person name="Moloney N.M."/>
            <person name="Sperisen C."/>
            <person name="Kredics L."/>
            <person name="Vagvoelgyi C."/>
            <person name="Patrignani A."/>
            <person name="Fitzpatrick D."/>
            <person name="Nagy I."/>
            <person name="Doyle S."/>
            <person name="Anderson J.B."/>
            <person name="Grigoriev I.V."/>
            <person name="Gueldener U."/>
            <person name="Muensterkoetter M."/>
            <person name="Nagy L.G."/>
        </authorList>
    </citation>
    <scope>NUCLEOTIDE SEQUENCE [LARGE SCALE GENOMIC DNA]</scope>
    <source>
        <strain evidence="3">C18/9</strain>
    </source>
</reference>
<sequence>MVVGKRIVRGSTATSIATVFTAVKPYNATGFTGHSRTVNRTVNQESEGLTVRVRSRIYGTRIRRIYGDVMIATVVFGFRQRNEIFVVPIGTVFAFTQLRFTMPGAPEGFDNPGDILDFAGLLPCLILLSISAVSMVGIYLFVNPDDPSRRSLTWSELENVLHPYIQHVWITAEEWVRRVRFRIMIAKQIMKPPYNVEIPLTDTAHENPA</sequence>
<proteinExistence type="predicted"/>
<keyword evidence="3" id="KW-1185">Reference proteome</keyword>
<name>A0A284QRI4_ARMOS</name>
<dbReference type="OrthoDB" id="2923771at2759"/>
<evidence type="ECO:0000313" key="3">
    <source>
        <dbReference type="Proteomes" id="UP000219338"/>
    </source>
</evidence>
<dbReference type="STRING" id="47428.A0A284QRI4"/>
<organism evidence="2 3">
    <name type="scientific">Armillaria ostoyae</name>
    <name type="common">Armillaria root rot fungus</name>
    <dbReference type="NCBI Taxonomy" id="47428"/>
    <lineage>
        <taxon>Eukaryota</taxon>
        <taxon>Fungi</taxon>
        <taxon>Dikarya</taxon>
        <taxon>Basidiomycota</taxon>
        <taxon>Agaricomycotina</taxon>
        <taxon>Agaricomycetes</taxon>
        <taxon>Agaricomycetidae</taxon>
        <taxon>Agaricales</taxon>
        <taxon>Marasmiineae</taxon>
        <taxon>Physalacriaceae</taxon>
        <taxon>Armillaria</taxon>
    </lineage>
</organism>
<keyword evidence="1" id="KW-0812">Transmembrane</keyword>